<dbReference type="GO" id="GO:0051304">
    <property type="term" value="P:chromosome separation"/>
    <property type="evidence" value="ECO:0007669"/>
    <property type="project" value="InterPro"/>
</dbReference>
<proteinExistence type="inferred from homology"/>
<evidence type="ECO:0000256" key="5">
    <source>
        <dbReference type="HAMAP-Rule" id="MF_01804"/>
    </source>
</evidence>
<organism evidence="7 8">
    <name type="scientific">Candidatus Ghiorseimicrobium undicola</name>
    <dbReference type="NCBI Taxonomy" id="1974746"/>
    <lineage>
        <taxon>Bacteria</taxon>
        <taxon>Pseudomonadati</taxon>
        <taxon>Candidatus Omnitrophota</taxon>
        <taxon>Candidatus Ghiorseimicrobium</taxon>
    </lineage>
</organism>
<comment type="function">
    <text evidence="5">Participates in chromosomal partition during cell division. May act via the formation of a condensin-like complex containing Smc and ScpA that pull DNA away from mid-cell into both cell halves.</text>
</comment>
<dbReference type="PIRSF" id="PIRSF019345">
    <property type="entry name" value="ScpB"/>
    <property type="match status" value="1"/>
</dbReference>
<dbReference type="HAMAP" id="MF_01804">
    <property type="entry name" value="ScpB"/>
    <property type="match status" value="1"/>
</dbReference>
<name>A0A2H0LZK1_9BACT</name>
<keyword evidence="2 5" id="KW-0132">Cell division</keyword>
<dbReference type="InterPro" id="IPR036388">
    <property type="entry name" value="WH-like_DNA-bd_sf"/>
</dbReference>
<keyword evidence="3 5" id="KW-0159">Chromosome partition</keyword>
<reference evidence="7 8" key="1">
    <citation type="submission" date="2017-09" db="EMBL/GenBank/DDBJ databases">
        <title>Depth-based differentiation of microbial function through sediment-hosted aquifers and enrichment of novel symbionts in the deep terrestrial subsurface.</title>
        <authorList>
            <person name="Probst A.J."/>
            <person name="Ladd B."/>
            <person name="Jarett J.K."/>
            <person name="Geller-Mcgrath D.E."/>
            <person name="Sieber C.M."/>
            <person name="Emerson J.B."/>
            <person name="Anantharaman K."/>
            <person name="Thomas B.C."/>
            <person name="Malmstrom R."/>
            <person name="Stieglmeier M."/>
            <person name="Klingl A."/>
            <person name="Woyke T."/>
            <person name="Ryan C.M."/>
            <person name="Banfield J.F."/>
        </authorList>
    </citation>
    <scope>NUCLEOTIDE SEQUENCE [LARGE SCALE GENOMIC DNA]</scope>
    <source>
        <strain evidence="7">CG11_big_fil_rev_8_21_14_0_20_42_13</strain>
    </source>
</reference>
<comment type="similarity">
    <text evidence="5">Belongs to the ScpB family.</text>
</comment>
<comment type="subcellular location">
    <subcellularLocation>
        <location evidence="5">Cytoplasm</location>
    </subcellularLocation>
    <text evidence="5">Associated with two foci at the outer edges of the nucleoid region in young cells, and at four foci within both cell halves in older cells.</text>
</comment>
<keyword evidence="1 5" id="KW-0963">Cytoplasm</keyword>
<evidence type="ECO:0000313" key="8">
    <source>
        <dbReference type="Proteomes" id="UP000229641"/>
    </source>
</evidence>
<evidence type="ECO:0000256" key="2">
    <source>
        <dbReference type="ARBA" id="ARBA00022618"/>
    </source>
</evidence>
<protein>
    <recommendedName>
        <fullName evidence="5">Segregation and condensation protein B</fullName>
    </recommendedName>
</protein>
<dbReference type="InterPro" id="IPR005234">
    <property type="entry name" value="ScpB_csome_segregation"/>
</dbReference>
<evidence type="ECO:0000256" key="3">
    <source>
        <dbReference type="ARBA" id="ARBA00022829"/>
    </source>
</evidence>
<comment type="subunit">
    <text evidence="5">Homodimer. Homodimerization may be required to stabilize the binding of ScpA to the Smc head domains. Component of a cohesin-like complex composed of ScpA, ScpB and the Smc homodimer, in which ScpA and ScpB bind to the head domain of Smc. The presence of the three proteins is required for the association of the complex with DNA.</text>
</comment>
<evidence type="ECO:0000256" key="4">
    <source>
        <dbReference type="ARBA" id="ARBA00023306"/>
    </source>
</evidence>
<evidence type="ECO:0000256" key="6">
    <source>
        <dbReference type="SAM" id="MobiDB-lite"/>
    </source>
</evidence>
<dbReference type="SUPFAM" id="SSF46785">
    <property type="entry name" value="Winged helix' DNA-binding domain"/>
    <property type="match status" value="2"/>
</dbReference>
<dbReference type="PANTHER" id="PTHR34298:SF2">
    <property type="entry name" value="SEGREGATION AND CONDENSATION PROTEIN B"/>
    <property type="match status" value="1"/>
</dbReference>
<dbReference type="AlphaFoldDB" id="A0A2H0LZK1"/>
<dbReference type="Proteomes" id="UP000229641">
    <property type="component" value="Unassembled WGS sequence"/>
</dbReference>
<sequence length="215" mass="24342">MDERKYIIEAFLFLADRPLLIEQVRDILEDLSAQEIRDLFLELKNDYEQNARGLCITEVAGGFQMVTNPKFAPYIKKYYKRKNAERLSGPALETLAIVAYKQPITRLDIESIRGVNVDGVMKHLLEKGLIRIVGRKEVLGRPFVYGTTRQFLEYFGLKSIDELPNIKEFSSLAIGKTQGESVKENNIAGEEKPSPEAEEAQAPAGSENTETREES</sequence>
<dbReference type="PANTHER" id="PTHR34298">
    <property type="entry name" value="SEGREGATION AND CONDENSATION PROTEIN B"/>
    <property type="match status" value="1"/>
</dbReference>
<dbReference type="Gene3D" id="1.10.10.10">
    <property type="entry name" value="Winged helix-like DNA-binding domain superfamily/Winged helix DNA-binding domain"/>
    <property type="match status" value="2"/>
</dbReference>
<accession>A0A2H0LZK1</accession>
<keyword evidence="4 5" id="KW-0131">Cell cycle</keyword>
<comment type="caution">
    <text evidence="7">The sequence shown here is derived from an EMBL/GenBank/DDBJ whole genome shotgun (WGS) entry which is preliminary data.</text>
</comment>
<feature type="region of interest" description="Disordered" evidence="6">
    <location>
        <begin position="179"/>
        <end position="215"/>
    </location>
</feature>
<dbReference type="GO" id="GO:0005737">
    <property type="term" value="C:cytoplasm"/>
    <property type="evidence" value="ECO:0007669"/>
    <property type="project" value="UniProtKB-SubCell"/>
</dbReference>
<dbReference type="GO" id="GO:0051301">
    <property type="term" value="P:cell division"/>
    <property type="evidence" value="ECO:0007669"/>
    <property type="project" value="UniProtKB-KW"/>
</dbReference>
<dbReference type="GO" id="GO:0006260">
    <property type="term" value="P:DNA replication"/>
    <property type="evidence" value="ECO:0007669"/>
    <property type="project" value="UniProtKB-UniRule"/>
</dbReference>
<dbReference type="EMBL" id="PCWA01000014">
    <property type="protein sequence ID" value="PIQ89853.1"/>
    <property type="molecule type" value="Genomic_DNA"/>
</dbReference>
<evidence type="ECO:0000256" key="1">
    <source>
        <dbReference type="ARBA" id="ARBA00022490"/>
    </source>
</evidence>
<dbReference type="NCBIfam" id="TIGR00281">
    <property type="entry name" value="SMC-Scp complex subunit ScpB"/>
    <property type="match status" value="1"/>
</dbReference>
<evidence type="ECO:0000313" key="7">
    <source>
        <dbReference type="EMBL" id="PIQ89853.1"/>
    </source>
</evidence>
<dbReference type="InterPro" id="IPR036390">
    <property type="entry name" value="WH_DNA-bd_sf"/>
</dbReference>
<dbReference type="Pfam" id="PF04079">
    <property type="entry name" value="SMC_ScpB"/>
    <property type="match status" value="1"/>
</dbReference>
<gene>
    <name evidence="5 7" type="primary">scpB</name>
    <name evidence="7" type="ORF">COV72_00730</name>
</gene>